<accession>A0ABY9BXJ1</accession>
<reference evidence="2 3" key="1">
    <citation type="journal article" date="2023" name="Hortic Res">
        <title>The complete reference genome for grapevine (Vitis vinifera L.) genetics and breeding.</title>
        <authorList>
            <person name="Shi X."/>
            <person name="Cao S."/>
            <person name="Wang X."/>
            <person name="Huang S."/>
            <person name="Wang Y."/>
            <person name="Liu Z."/>
            <person name="Liu W."/>
            <person name="Leng X."/>
            <person name="Peng Y."/>
            <person name="Wang N."/>
            <person name="Wang Y."/>
            <person name="Ma Z."/>
            <person name="Xu X."/>
            <person name="Zhang F."/>
            <person name="Xue H."/>
            <person name="Zhong H."/>
            <person name="Wang Y."/>
            <person name="Zhang K."/>
            <person name="Velt A."/>
            <person name="Avia K."/>
            <person name="Holtgrawe D."/>
            <person name="Grimplet J."/>
            <person name="Matus J.T."/>
            <person name="Ware D."/>
            <person name="Wu X."/>
            <person name="Wang H."/>
            <person name="Liu C."/>
            <person name="Fang Y."/>
            <person name="Rustenholz C."/>
            <person name="Cheng Z."/>
            <person name="Xiao H."/>
            <person name="Zhou Y."/>
        </authorList>
    </citation>
    <scope>NUCLEOTIDE SEQUENCE [LARGE SCALE GENOMIC DNA]</scope>
    <source>
        <strain evidence="3">cv. Pinot noir / PN40024</strain>
        <tissue evidence="2">Leaf</tissue>
    </source>
</reference>
<gene>
    <name evidence="2" type="ORF">VitviT2T_007025</name>
</gene>
<evidence type="ECO:0000313" key="3">
    <source>
        <dbReference type="Proteomes" id="UP001227230"/>
    </source>
</evidence>
<organism evidence="2 3">
    <name type="scientific">Vitis vinifera</name>
    <name type="common">Grape</name>
    <dbReference type="NCBI Taxonomy" id="29760"/>
    <lineage>
        <taxon>Eukaryota</taxon>
        <taxon>Viridiplantae</taxon>
        <taxon>Streptophyta</taxon>
        <taxon>Embryophyta</taxon>
        <taxon>Tracheophyta</taxon>
        <taxon>Spermatophyta</taxon>
        <taxon>Magnoliopsida</taxon>
        <taxon>eudicotyledons</taxon>
        <taxon>Gunneridae</taxon>
        <taxon>Pentapetalae</taxon>
        <taxon>rosids</taxon>
        <taxon>Vitales</taxon>
        <taxon>Vitaceae</taxon>
        <taxon>Viteae</taxon>
        <taxon>Vitis</taxon>
    </lineage>
</organism>
<name>A0ABY9BXJ1_VITVI</name>
<dbReference type="EMBL" id="CP126652">
    <property type="protein sequence ID" value="WJZ87658.1"/>
    <property type="molecule type" value="Genomic_DNA"/>
</dbReference>
<evidence type="ECO:0000313" key="2">
    <source>
        <dbReference type="EMBL" id="WJZ87658.1"/>
    </source>
</evidence>
<evidence type="ECO:0000256" key="1">
    <source>
        <dbReference type="SAM" id="MobiDB-lite"/>
    </source>
</evidence>
<keyword evidence="3" id="KW-1185">Reference proteome</keyword>
<protein>
    <submittedName>
        <fullName evidence="2">Uncharacterized protein</fullName>
    </submittedName>
</protein>
<feature type="region of interest" description="Disordered" evidence="1">
    <location>
        <begin position="38"/>
        <end position="98"/>
    </location>
</feature>
<dbReference type="Proteomes" id="UP001227230">
    <property type="component" value="Chromosome 5"/>
</dbReference>
<feature type="compositionally biased region" description="Gly residues" evidence="1">
    <location>
        <begin position="77"/>
        <end position="86"/>
    </location>
</feature>
<proteinExistence type="predicted"/>
<sequence length="185" mass="20374">MTAKRTPGVRHPGKVDRRWIRFRMQGIRVEWRRRGIPGMRHPGGMATERIPRGRHPDGMTAGRNSGCDTPRWDGGGEDSGGGGGRHPNGMTVERTPGVRHPGKVDCRWIGFRMPCIRMEWRMRGIPGVRHPGGMATERILGGRHPDGMTVGRNSGCDTPGWDGLCHAPQGGPFACPKGLHLRQRG</sequence>